<dbReference type="EMBL" id="RMBX01000004">
    <property type="protein sequence ID" value="RPD41424.1"/>
    <property type="molecule type" value="Genomic_DNA"/>
</dbReference>
<keyword evidence="2" id="KW-1185">Reference proteome</keyword>
<accession>A0A3N4MC09</accession>
<organism evidence="1 2">
    <name type="scientific">Chitinophaga barathri</name>
    <dbReference type="NCBI Taxonomy" id="1647451"/>
    <lineage>
        <taxon>Bacteria</taxon>
        <taxon>Pseudomonadati</taxon>
        <taxon>Bacteroidota</taxon>
        <taxon>Chitinophagia</taxon>
        <taxon>Chitinophagales</taxon>
        <taxon>Chitinophagaceae</taxon>
        <taxon>Chitinophaga</taxon>
    </lineage>
</organism>
<dbReference type="PROSITE" id="PS51257">
    <property type="entry name" value="PROKAR_LIPOPROTEIN"/>
    <property type="match status" value="1"/>
</dbReference>
<sequence length="573" mass="63270">MRHERGIFRFLVSIYCMLLISSCSKTKLDHMVEHPDPRELGELSAVRIINSVEFQHVMANGDSLTNFILINGGVDSYYPPFGGVWSNGQPGTTYFPVNGFLGREWRVPKALVRENGRLDLFFQSMVGYPNTNVAPAVNYKIGLTIQQKDNRKMDYYLGYHPDHGDYFVTERDETPPSKPENIRLRVINLTTDVEVGASYYPGAQPDLHGPVTLTYADGTPVSPITTQVSTADGVTDYIELPAGTYQFRVISKDGWMIPGTDGLTDHMLIDPITLSISYQTNYTDAPIARYLVHAPIHSFQPGGVYTILAYPSSFAYLQAGIFNSSKFSQNAFRIIQDNTPAANLSYARVQGFNALPGTGVSLRVGGRTVGRMPYGEASGFEQLSVGETEIQLLDDAGKVLVSATHLIRPNQYYTIFAFPDAEGRPQMTVMPGDLSGNNTPMPYRKRFINLCPDIPYATFTTDNGAPLAGEQVTNLQPGIAVTEDPYINGNAGQAPYQILAYRSEPGMAPGVWADDIPVLHSRDFIAREELYARFNGNLPAQEPGYYTVALIGRTGANVPQAYKARMVIIKHNK</sequence>
<reference evidence="2" key="1">
    <citation type="submission" date="2018-11" db="EMBL/GenBank/DDBJ databases">
        <title>Chitinophaga lutea sp.nov., isolate from arsenic contaminated soil.</title>
        <authorList>
            <person name="Zong Y."/>
        </authorList>
    </citation>
    <scope>NUCLEOTIDE SEQUENCE [LARGE SCALE GENOMIC DNA]</scope>
    <source>
        <strain evidence="2">YLT18</strain>
    </source>
</reference>
<dbReference type="Proteomes" id="UP000279089">
    <property type="component" value="Unassembled WGS sequence"/>
</dbReference>
<name>A0A3N4MC09_9BACT</name>
<gene>
    <name evidence="1" type="ORF">EG028_08885</name>
</gene>
<protein>
    <submittedName>
        <fullName evidence="1">DUF4397 domain-containing protein</fullName>
    </submittedName>
</protein>
<evidence type="ECO:0000313" key="2">
    <source>
        <dbReference type="Proteomes" id="UP000279089"/>
    </source>
</evidence>
<comment type="caution">
    <text evidence="1">The sequence shown here is derived from an EMBL/GenBank/DDBJ whole genome shotgun (WGS) entry which is preliminary data.</text>
</comment>
<proteinExistence type="predicted"/>
<evidence type="ECO:0000313" key="1">
    <source>
        <dbReference type="EMBL" id="RPD41424.1"/>
    </source>
</evidence>
<dbReference type="AlphaFoldDB" id="A0A3N4MC09"/>